<name>A0A7J5JA62_BACT4</name>
<dbReference type="SUPFAM" id="SSF75005">
    <property type="entry name" value="Arabinanase/levansucrase/invertase"/>
    <property type="match status" value="1"/>
</dbReference>
<comment type="similarity">
    <text evidence="3">Belongs to the glycosyl hydrolase 130 family.</text>
</comment>
<dbReference type="EMBL" id="WCSB01000116">
    <property type="protein sequence ID" value="KAB4445490.1"/>
    <property type="molecule type" value="Genomic_DNA"/>
</dbReference>
<keyword evidence="4" id="KW-0326">Glycosidase</keyword>
<dbReference type="GO" id="GO:0016757">
    <property type="term" value="F:glycosyltransferase activity"/>
    <property type="evidence" value="ECO:0007669"/>
    <property type="project" value="UniProtKB-KW"/>
</dbReference>
<dbReference type="InterPro" id="IPR007184">
    <property type="entry name" value="Mannoside_phosphorylase"/>
</dbReference>
<protein>
    <submittedName>
        <fullName evidence="4">Glycosidase</fullName>
    </submittedName>
</protein>
<dbReference type="Proteomes" id="UP000460317">
    <property type="component" value="Unassembled WGS sequence"/>
</dbReference>
<gene>
    <name evidence="4" type="ORF">GAN93_25735</name>
</gene>
<keyword evidence="4" id="KW-0378">Hydrolase</keyword>
<sequence>MSELKIAGNPLPGMPWEERPEGCKNVMWRCSANPIIPRDLLPTSNSIFNSAVVPFGEGYAGVFRCDDTNRRMALHVGFSKDAVHWDINPEKLQFQCDIPEIGEWVYGYDPRVCFIDDRYY</sequence>
<evidence type="ECO:0000256" key="1">
    <source>
        <dbReference type="ARBA" id="ARBA00022676"/>
    </source>
</evidence>
<dbReference type="AlphaFoldDB" id="A0A7J5JA62"/>
<dbReference type="InterPro" id="IPR023296">
    <property type="entry name" value="Glyco_hydro_beta-prop_sf"/>
</dbReference>
<feature type="non-terminal residue" evidence="4">
    <location>
        <position position="120"/>
    </location>
</feature>
<proteinExistence type="inferred from homology"/>
<dbReference type="Gene3D" id="2.115.10.20">
    <property type="entry name" value="Glycosyl hydrolase domain, family 43"/>
    <property type="match status" value="1"/>
</dbReference>
<evidence type="ECO:0000256" key="3">
    <source>
        <dbReference type="ARBA" id="ARBA00024356"/>
    </source>
</evidence>
<organism evidence="4 5">
    <name type="scientific">Bacteroides thetaiotaomicron</name>
    <dbReference type="NCBI Taxonomy" id="818"/>
    <lineage>
        <taxon>Bacteria</taxon>
        <taxon>Pseudomonadati</taxon>
        <taxon>Bacteroidota</taxon>
        <taxon>Bacteroidia</taxon>
        <taxon>Bacteroidales</taxon>
        <taxon>Bacteroidaceae</taxon>
        <taxon>Bacteroides</taxon>
    </lineage>
</organism>
<dbReference type="Pfam" id="PF04041">
    <property type="entry name" value="Glyco_hydro_130"/>
    <property type="match status" value="1"/>
</dbReference>
<evidence type="ECO:0000313" key="5">
    <source>
        <dbReference type="Proteomes" id="UP000460317"/>
    </source>
</evidence>
<comment type="caution">
    <text evidence="4">The sequence shown here is derived from an EMBL/GenBank/DDBJ whole genome shotgun (WGS) entry which is preliminary data.</text>
</comment>
<evidence type="ECO:0000313" key="4">
    <source>
        <dbReference type="EMBL" id="KAB4445490.1"/>
    </source>
</evidence>
<accession>A0A7J5JA62</accession>
<keyword evidence="1" id="KW-0328">Glycosyltransferase</keyword>
<reference evidence="4 5" key="1">
    <citation type="journal article" date="2019" name="Nat. Med.">
        <title>A library of human gut bacterial isolates paired with longitudinal multiomics data enables mechanistic microbiome research.</title>
        <authorList>
            <person name="Poyet M."/>
            <person name="Groussin M."/>
            <person name="Gibbons S.M."/>
            <person name="Avila-Pacheco J."/>
            <person name="Jiang X."/>
            <person name="Kearney S.M."/>
            <person name="Perrotta A.R."/>
            <person name="Berdy B."/>
            <person name="Zhao S."/>
            <person name="Lieberman T.D."/>
            <person name="Swanson P.K."/>
            <person name="Smith M."/>
            <person name="Roesemann S."/>
            <person name="Alexander J.E."/>
            <person name="Rich S.A."/>
            <person name="Livny J."/>
            <person name="Vlamakis H."/>
            <person name="Clish C."/>
            <person name="Bullock K."/>
            <person name="Deik A."/>
            <person name="Scott J."/>
            <person name="Pierce K.A."/>
            <person name="Xavier R.J."/>
            <person name="Alm E.J."/>
        </authorList>
    </citation>
    <scope>NUCLEOTIDE SEQUENCE [LARGE SCALE GENOMIC DNA]</scope>
    <source>
        <strain evidence="4 5">BIOML-A165</strain>
    </source>
</reference>
<evidence type="ECO:0000256" key="2">
    <source>
        <dbReference type="ARBA" id="ARBA00022679"/>
    </source>
</evidence>
<dbReference type="GO" id="GO:0016798">
    <property type="term" value="F:hydrolase activity, acting on glycosyl bonds"/>
    <property type="evidence" value="ECO:0007669"/>
    <property type="project" value="UniProtKB-KW"/>
</dbReference>
<keyword evidence="2" id="KW-0808">Transferase</keyword>